<dbReference type="Proteomes" id="UP000555552">
    <property type="component" value="Unassembled WGS sequence"/>
</dbReference>
<dbReference type="EMBL" id="JABEMA010000349">
    <property type="protein sequence ID" value="NNH24423.1"/>
    <property type="molecule type" value="Genomic_DNA"/>
</dbReference>
<proteinExistence type="predicted"/>
<dbReference type="GO" id="GO:0009349">
    <property type="term" value="C:riboflavin synthase complex"/>
    <property type="evidence" value="ECO:0007669"/>
    <property type="project" value="InterPro"/>
</dbReference>
<gene>
    <name evidence="1" type="ORF">HLB09_15275</name>
</gene>
<evidence type="ECO:0000313" key="1">
    <source>
        <dbReference type="EMBL" id="NNH24423.1"/>
    </source>
</evidence>
<dbReference type="GO" id="GO:0009231">
    <property type="term" value="P:riboflavin biosynthetic process"/>
    <property type="evidence" value="ECO:0007669"/>
    <property type="project" value="InterPro"/>
</dbReference>
<feature type="non-terminal residue" evidence="1">
    <location>
        <position position="47"/>
    </location>
</feature>
<accession>A0A849BSL8</accession>
<organism evidence="1 2">
    <name type="scientific">Pseudokineococcus marinus</name>
    <dbReference type="NCBI Taxonomy" id="351215"/>
    <lineage>
        <taxon>Bacteria</taxon>
        <taxon>Bacillati</taxon>
        <taxon>Actinomycetota</taxon>
        <taxon>Actinomycetes</taxon>
        <taxon>Kineosporiales</taxon>
        <taxon>Kineosporiaceae</taxon>
        <taxon>Pseudokineococcus</taxon>
    </lineage>
</organism>
<dbReference type="InterPro" id="IPR036467">
    <property type="entry name" value="LS/RS_sf"/>
</dbReference>
<sequence length="47" mass="4589">MSGEGSPTPSLEGAARLRVGLVAASWHEQVMGGLLAGARAALADAGV</sequence>
<reference evidence="1 2" key="1">
    <citation type="submission" date="2020-05" db="EMBL/GenBank/DDBJ databases">
        <title>MicrobeNet Type strains.</title>
        <authorList>
            <person name="Nicholson A.C."/>
        </authorList>
    </citation>
    <scope>NUCLEOTIDE SEQUENCE [LARGE SCALE GENOMIC DNA]</scope>
    <source>
        <strain evidence="1 2">JCM 14547</strain>
    </source>
</reference>
<dbReference type="SUPFAM" id="SSF52121">
    <property type="entry name" value="Lumazine synthase"/>
    <property type="match status" value="1"/>
</dbReference>
<protein>
    <submittedName>
        <fullName evidence="1">6,7-dimethyl-8-ribityllumazine synthase</fullName>
    </submittedName>
</protein>
<dbReference type="AlphaFoldDB" id="A0A849BSL8"/>
<dbReference type="Gene3D" id="3.40.50.960">
    <property type="entry name" value="Lumazine/riboflavin synthase"/>
    <property type="match status" value="1"/>
</dbReference>
<name>A0A849BSL8_9ACTN</name>
<evidence type="ECO:0000313" key="2">
    <source>
        <dbReference type="Proteomes" id="UP000555552"/>
    </source>
</evidence>
<keyword evidence="2" id="KW-1185">Reference proteome</keyword>
<comment type="caution">
    <text evidence="1">The sequence shown here is derived from an EMBL/GenBank/DDBJ whole genome shotgun (WGS) entry which is preliminary data.</text>
</comment>